<gene>
    <name evidence="1" type="ORF">LNQ49_00580</name>
</gene>
<comment type="caution">
    <text evidence="1">The sequence shown here is derived from an EMBL/GenBank/DDBJ whole genome shotgun (WGS) entry which is preliminary data.</text>
</comment>
<keyword evidence="2" id="KW-1185">Reference proteome</keyword>
<sequence>MKEDKIPFETMLFEGVEFKVINRHQAHEIIGNLTDFEGEKIYNVFEDTWRFPDYEEKSIFLLAENDVEMDMLEMKYDTNEERDVFILGFIFKGNLTANISISAWDTDNSPALIVLGKTTTINITLFGSVHYLGGGLKCDSLLGEYNHGELFVKGDTTAWLVYSDDMRMHFETFTAVQAVINVNRPDVSICSKLTDVDGSIIIVENYFPSTHKLSDIVNDLYIEHSVDYDSELLTNNYYEDVFKRRLSLIDHNKSERYLYTNFRNQFINMIEILSDKEEIKRNGSLCLEYESTKYIFVHFIHNEMQYSQISAEIVNGFNIRMRALLCNDTQEITLLLEYLNEDGTTKYQWLDNEVALGIEYYSIKCAVINAFEVLTNQSPTEDYDENMQDENKYALNDFSVQFGESKIPNDLIKLFEFEYHLGNQFYSESFYMHSIDKTGLKTWSENEEFYNQFIEFAKANGTGSSYAYWLIDDDLNNCPIVVFGDEGGVHIVAENTSKLIQLLTYDVEISVDHENIYYYKYEEDYQESENREEYLNWVKENFGYDPILTKEETESIINEAKEKYQIKLNEFLWKFNIETY</sequence>
<dbReference type="RefSeq" id="WP_229986853.1">
    <property type="nucleotide sequence ID" value="NZ_JAJJMO010000001.1"/>
</dbReference>
<organism evidence="1 2">
    <name type="scientific">Flavobacterium pisciphilum</name>
    <dbReference type="NCBI Taxonomy" id="2893755"/>
    <lineage>
        <taxon>Bacteria</taxon>
        <taxon>Pseudomonadati</taxon>
        <taxon>Bacteroidota</taxon>
        <taxon>Flavobacteriia</taxon>
        <taxon>Flavobacteriales</taxon>
        <taxon>Flavobacteriaceae</taxon>
        <taxon>Flavobacterium</taxon>
    </lineage>
</organism>
<proteinExistence type="predicted"/>
<name>A0ABS8MMU9_9FLAO</name>
<evidence type="ECO:0000313" key="2">
    <source>
        <dbReference type="Proteomes" id="UP001430919"/>
    </source>
</evidence>
<dbReference type="EMBL" id="JAJJMO010000001">
    <property type="protein sequence ID" value="MCC9070100.1"/>
    <property type="molecule type" value="Genomic_DNA"/>
</dbReference>
<evidence type="ECO:0000313" key="1">
    <source>
        <dbReference type="EMBL" id="MCC9070100.1"/>
    </source>
</evidence>
<dbReference type="Proteomes" id="UP001430919">
    <property type="component" value="Unassembled WGS sequence"/>
</dbReference>
<accession>A0ABS8MMU9</accession>
<reference evidence="1" key="1">
    <citation type="submission" date="2021-11" db="EMBL/GenBank/DDBJ databases">
        <title>Description of novel Flavobacterium species.</title>
        <authorList>
            <person name="Saticioglu I.B."/>
            <person name="Ay H."/>
            <person name="Altun S."/>
            <person name="Duman M."/>
        </authorList>
    </citation>
    <scope>NUCLEOTIDE SEQUENCE</scope>
    <source>
        <strain evidence="1">F-65</strain>
    </source>
</reference>
<protein>
    <submittedName>
        <fullName evidence="1">Uncharacterized protein</fullName>
    </submittedName>
</protein>